<dbReference type="Gene3D" id="3.40.50.10140">
    <property type="entry name" value="Toll/interleukin-1 receptor homology (TIR) domain"/>
    <property type="match status" value="1"/>
</dbReference>
<dbReference type="EMBL" id="JBHSKF010000018">
    <property type="protein sequence ID" value="MFC5290705.1"/>
    <property type="molecule type" value="Genomic_DNA"/>
</dbReference>
<reference evidence="2" key="1">
    <citation type="journal article" date="2019" name="Int. J. Syst. Evol. Microbiol.">
        <title>The Global Catalogue of Microorganisms (GCM) 10K type strain sequencing project: providing services to taxonomists for standard genome sequencing and annotation.</title>
        <authorList>
            <consortium name="The Broad Institute Genomics Platform"/>
            <consortium name="The Broad Institute Genome Sequencing Center for Infectious Disease"/>
            <person name="Wu L."/>
            <person name="Ma J."/>
        </authorList>
    </citation>
    <scope>NUCLEOTIDE SEQUENCE [LARGE SCALE GENOMIC DNA]</scope>
    <source>
        <strain evidence="2">CCUG 59778</strain>
    </source>
</reference>
<dbReference type="InterPro" id="IPR035897">
    <property type="entry name" value="Toll_tir_struct_dom_sf"/>
</dbReference>
<gene>
    <name evidence="1" type="ORF">ACFPM7_26930</name>
</gene>
<evidence type="ECO:0000313" key="2">
    <source>
        <dbReference type="Proteomes" id="UP001596157"/>
    </source>
</evidence>
<protein>
    <recommendedName>
        <fullName evidence="3">TIR domain-containing protein</fullName>
    </recommendedName>
</protein>
<sequence length="282" mass="31906">MKVFISWSGSLSRKVAEILREWIPSVLQSVDPYVSSEDIDKGARWSSDIASELEGSNFGILCVTKDNLSAPWLNFEAGALSKLFETSRVSPFLFGVDRPDVTGPLLQFQSTVFEHDDILKLIRSINATSDAPLEPSRLEMVFEVWWPRLEERLKSTLTATVASTEAEDKRSVEDVLDEVLELVRSQQKLISRPEVLLPRDYLREIGLLASRVDVVDSREIEFLLHEVRRRLSVAEREPNKENFETIHELLRTLGIVLSSAFGVRLRSGRLRGAIKGRDGDVD</sequence>
<comment type="caution">
    <text evidence="1">The sequence shown here is derived from an EMBL/GenBank/DDBJ whole genome shotgun (WGS) entry which is preliminary data.</text>
</comment>
<dbReference type="SUPFAM" id="SSF52200">
    <property type="entry name" value="Toll/Interleukin receptor TIR domain"/>
    <property type="match status" value="1"/>
</dbReference>
<dbReference type="Proteomes" id="UP001596157">
    <property type="component" value="Unassembled WGS sequence"/>
</dbReference>
<evidence type="ECO:0008006" key="3">
    <source>
        <dbReference type="Google" id="ProtNLM"/>
    </source>
</evidence>
<keyword evidence="2" id="KW-1185">Reference proteome</keyword>
<accession>A0ABW0EYR5</accession>
<name>A0ABW0EYR5_9PSEU</name>
<proteinExistence type="predicted"/>
<dbReference type="RefSeq" id="WP_378250600.1">
    <property type="nucleotide sequence ID" value="NZ_JBHSKF010000018.1"/>
</dbReference>
<organism evidence="1 2">
    <name type="scientific">Actinokineospora guangxiensis</name>
    <dbReference type="NCBI Taxonomy" id="1490288"/>
    <lineage>
        <taxon>Bacteria</taxon>
        <taxon>Bacillati</taxon>
        <taxon>Actinomycetota</taxon>
        <taxon>Actinomycetes</taxon>
        <taxon>Pseudonocardiales</taxon>
        <taxon>Pseudonocardiaceae</taxon>
        <taxon>Actinokineospora</taxon>
    </lineage>
</organism>
<evidence type="ECO:0000313" key="1">
    <source>
        <dbReference type="EMBL" id="MFC5290705.1"/>
    </source>
</evidence>